<dbReference type="SUPFAM" id="SSF51206">
    <property type="entry name" value="cAMP-binding domain-like"/>
    <property type="match status" value="1"/>
</dbReference>
<dbReference type="GO" id="GO:0003677">
    <property type="term" value="F:DNA binding"/>
    <property type="evidence" value="ECO:0007669"/>
    <property type="project" value="UniProtKB-KW"/>
</dbReference>
<dbReference type="GO" id="GO:0003700">
    <property type="term" value="F:DNA-binding transcription factor activity"/>
    <property type="evidence" value="ECO:0007669"/>
    <property type="project" value="TreeGrafter"/>
</dbReference>
<evidence type="ECO:0000259" key="5">
    <source>
        <dbReference type="PROSITE" id="PS51063"/>
    </source>
</evidence>
<dbReference type="InterPro" id="IPR012318">
    <property type="entry name" value="HTH_CRP"/>
</dbReference>
<dbReference type="AlphaFoldDB" id="A0A831RJT2"/>
<sequence length="227" mass="25292">MISDPDNRQRLEERFPFLGRADPAFRRQLLQHASLVRLEQGQYICHEGHACPHLALVIEGTARVFKLGDSGREITLYRVEPGQSCILTASCILSRQPFPALASCDTDLTAAVVSATLVKRWLAESEDWRDYIFGLIAGRLASIISVVEEVAFRRMDRRIADYLIHRAGQGETLLHATHQQIASDLGTSREVVSRILKDFDSSGLLRVRRGTIQLLDRGGLAARSGNT</sequence>
<dbReference type="SUPFAM" id="SSF46785">
    <property type="entry name" value="Winged helix' DNA-binding domain"/>
    <property type="match status" value="1"/>
</dbReference>
<evidence type="ECO:0000313" key="7">
    <source>
        <dbReference type="Proteomes" id="UP000886251"/>
    </source>
</evidence>
<dbReference type="InterPro" id="IPR036388">
    <property type="entry name" value="WH-like_DNA-bd_sf"/>
</dbReference>
<proteinExistence type="predicted"/>
<dbReference type="SMART" id="SM00100">
    <property type="entry name" value="cNMP"/>
    <property type="match status" value="1"/>
</dbReference>
<evidence type="ECO:0000256" key="3">
    <source>
        <dbReference type="ARBA" id="ARBA00023163"/>
    </source>
</evidence>
<evidence type="ECO:0000259" key="4">
    <source>
        <dbReference type="PROSITE" id="PS50042"/>
    </source>
</evidence>
<reference evidence="6" key="1">
    <citation type="journal article" date="2020" name="mSystems">
        <title>Genome- and Community-Level Interaction Insights into Carbon Utilization and Element Cycling Functions of Hydrothermarchaeota in Hydrothermal Sediment.</title>
        <authorList>
            <person name="Zhou Z."/>
            <person name="Liu Y."/>
            <person name="Xu W."/>
            <person name="Pan J."/>
            <person name="Luo Z.H."/>
            <person name="Li M."/>
        </authorList>
    </citation>
    <scope>NUCLEOTIDE SEQUENCE [LARGE SCALE GENOMIC DNA]</scope>
    <source>
        <strain evidence="6">HyVt-443</strain>
    </source>
</reference>
<feature type="domain" description="Cyclic nucleotide-binding" evidence="4">
    <location>
        <begin position="17"/>
        <end position="83"/>
    </location>
</feature>
<dbReference type="SMART" id="SM00419">
    <property type="entry name" value="HTH_CRP"/>
    <property type="match status" value="1"/>
</dbReference>
<evidence type="ECO:0000256" key="1">
    <source>
        <dbReference type="ARBA" id="ARBA00023015"/>
    </source>
</evidence>
<dbReference type="CDD" id="cd00038">
    <property type="entry name" value="CAP_ED"/>
    <property type="match status" value="1"/>
</dbReference>
<dbReference type="InterPro" id="IPR036390">
    <property type="entry name" value="WH_DNA-bd_sf"/>
</dbReference>
<dbReference type="Proteomes" id="UP000886251">
    <property type="component" value="Unassembled WGS sequence"/>
</dbReference>
<dbReference type="InterPro" id="IPR018490">
    <property type="entry name" value="cNMP-bd_dom_sf"/>
</dbReference>
<keyword evidence="3" id="KW-0804">Transcription</keyword>
<dbReference type="Pfam" id="PF00027">
    <property type="entry name" value="cNMP_binding"/>
    <property type="match status" value="1"/>
</dbReference>
<accession>A0A831RJT2</accession>
<dbReference type="EMBL" id="DRKP01000063">
    <property type="protein sequence ID" value="HEB95918.1"/>
    <property type="molecule type" value="Genomic_DNA"/>
</dbReference>
<keyword evidence="2" id="KW-0238">DNA-binding</keyword>
<dbReference type="Gene3D" id="2.60.120.10">
    <property type="entry name" value="Jelly Rolls"/>
    <property type="match status" value="1"/>
</dbReference>
<dbReference type="InterPro" id="IPR050397">
    <property type="entry name" value="Env_Response_Regulators"/>
</dbReference>
<dbReference type="PROSITE" id="PS51063">
    <property type="entry name" value="HTH_CRP_2"/>
    <property type="match status" value="1"/>
</dbReference>
<dbReference type="PRINTS" id="PR00034">
    <property type="entry name" value="HTHCRP"/>
</dbReference>
<dbReference type="PROSITE" id="PS50042">
    <property type="entry name" value="CNMP_BINDING_3"/>
    <property type="match status" value="1"/>
</dbReference>
<gene>
    <name evidence="6" type="ORF">ENI96_05750</name>
</gene>
<protein>
    <submittedName>
        <fullName evidence="6">Crp/Fnr family transcriptional regulator</fullName>
    </submittedName>
</protein>
<organism evidence="6 7">
    <name type="scientific">Sedimenticola thiotaurini</name>
    <dbReference type="NCBI Taxonomy" id="1543721"/>
    <lineage>
        <taxon>Bacteria</taxon>
        <taxon>Pseudomonadati</taxon>
        <taxon>Pseudomonadota</taxon>
        <taxon>Gammaproteobacteria</taxon>
        <taxon>Chromatiales</taxon>
        <taxon>Sedimenticolaceae</taxon>
        <taxon>Sedimenticola</taxon>
    </lineage>
</organism>
<dbReference type="InterPro" id="IPR000595">
    <property type="entry name" value="cNMP-bd_dom"/>
</dbReference>
<dbReference type="PANTHER" id="PTHR24567">
    <property type="entry name" value="CRP FAMILY TRANSCRIPTIONAL REGULATORY PROTEIN"/>
    <property type="match status" value="1"/>
</dbReference>
<evidence type="ECO:0000256" key="2">
    <source>
        <dbReference type="ARBA" id="ARBA00023125"/>
    </source>
</evidence>
<dbReference type="InterPro" id="IPR014710">
    <property type="entry name" value="RmlC-like_jellyroll"/>
</dbReference>
<comment type="caution">
    <text evidence="6">The sequence shown here is derived from an EMBL/GenBank/DDBJ whole genome shotgun (WGS) entry which is preliminary data.</text>
</comment>
<name>A0A831RJT2_9GAMM</name>
<dbReference type="PANTHER" id="PTHR24567:SF74">
    <property type="entry name" value="HTH-TYPE TRANSCRIPTIONAL REGULATOR ARCR"/>
    <property type="match status" value="1"/>
</dbReference>
<feature type="domain" description="HTH crp-type" evidence="5">
    <location>
        <begin position="153"/>
        <end position="218"/>
    </location>
</feature>
<dbReference type="GO" id="GO:0005829">
    <property type="term" value="C:cytosol"/>
    <property type="evidence" value="ECO:0007669"/>
    <property type="project" value="TreeGrafter"/>
</dbReference>
<keyword evidence="1" id="KW-0805">Transcription regulation</keyword>
<evidence type="ECO:0000313" key="6">
    <source>
        <dbReference type="EMBL" id="HEB95918.1"/>
    </source>
</evidence>
<dbReference type="Pfam" id="PF13545">
    <property type="entry name" value="HTH_Crp_2"/>
    <property type="match status" value="1"/>
</dbReference>
<dbReference type="Gene3D" id="1.10.10.10">
    <property type="entry name" value="Winged helix-like DNA-binding domain superfamily/Winged helix DNA-binding domain"/>
    <property type="match status" value="1"/>
</dbReference>